<proteinExistence type="predicted"/>
<dbReference type="Proteomes" id="UP001652620">
    <property type="component" value="Chromosome 3"/>
</dbReference>
<name>A0A6I9VHZ5_BACDO</name>
<keyword evidence="1" id="KW-1185">Reference proteome</keyword>
<dbReference type="PANTHER" id="PTHR21112:SF0">
    <property type="entry name" value="CHEMOSENSORY PROTEIN A 29A-RELATED"/>
    <property type="match status" value="1"/>
</dbReference>
<gene>
    <name evidence="2" type="primary">LOC105232954</name>
</gene>
<dbReference type="Pfam" id="PF06477">
    <property type="entry name" value="DUF1091"/>
    <property type="match status" value="1"/>
</dbReference>
<accession>A0A6I9VHZ5</accession>
<dbReference type="GeneID" id="105232954"/>
<evidence type="ECO:0000313" key="1">
    <source>
        <dbReference type="Proteomes" id="UP001652620"/>
    </source>
</evidence>
<dbReference type="OrthoDB" id="7925769at2759"/>
<dbReference type="PANTHER" id="PTHR21112">
    <property type="entry name" value="CHEMOSENSORY PROTEIN A 29A-RELATED"/>
    <property type="match status" value="1"/>
</dbReference>
<protein>
    <submittedName>
        <fullName evidence="2">Uncharacterized protein LOC105232954</fullName>
    </submittedName>
</protein>
<dbReference type="InterPro" id="IPR010512">
    <property type="entry name" value="DUF1091"/>
</dbReference>
<dbReference type="AlphaFoldDB" id="A0A6I9VHZ5"/>
<evidence type="ECO:0000313" key="2">
    <source>
        <dbReference type="RefSeq" id="XP_011213171.3"/>
    </source>
</evidence>
<reference evidence="2" key="1">
    <citation type="submission" date="2025-08" db="UniProtKB">
        <authorList>
            <consortium name="RefSeq"/>
        </authorList>
    </citation>
    <scope>IDENTIFICATION</scope>
    <source>
        <tissue evidence="2">Adult</tissue>
    </source>
</reference>
<dbReference type="KEGG" id="bdr:105232954"/>
<dbReference type="RefSeq" id="XP_011213171.3">
    <property type="nucleotide sequence ID" value="XM_011214869.4"/>
</dbReference>
<dbReference type="InParanoid" id="A0A6I9VHZ5"/>
<sequence length="257" mass="29553">MTDNSKSCNINYCKAVTCKTRFQTQFSCFLHYQRFGHQQRAYKYHVSNDPIHNFTESNKTPRVQMKFSLSMQFSESAILFIICVLNGFSKAEQPYTVKNERLEPFQGLKETAFDLSDLKIVGRQRYINGSVTLAEDMSSEHFKFQVEIFSSPQGDGQYRQLPMGVPRTPVCEGVKELYTKLLEPSLVEGKNTDFPHVPEDGLCPIPKGQYFVKDLDMKTDTWPNQIPRGLLKAKLTFFKDEVDVGGSYVIIRVEDRE</sequence>
<organism evidence="1 2">
    <name type="scientific">Bactrocera dorsalis</name>
    <name type="common">Oriental fruit fly</name>
    <name type="synonym">Dacus dorsalis</name>
    <dbReference type="NCBI Taxonomy" id="27457"/>
    <lineage>
        <taxon>Eukaryota</taxon>
        <taxon>Metazoa</taxon>
        <taxon>Ecdysozoa</taxon>
        <taxon>Arthropoda</taxon>
        <taxon>Hexapoda</taxon>
        <taxon>Insecta</taxon>
        <taxon>Pterygota</taxon>
        <taxon>Neoptera</taxon>
        <taxon>Endopterygota</taxon>
        <taxon>Diptera</taxon>
        <taxon>Brachycera</taxon>
        <taxon>Muscomorpha</taxon>
        <taxon>Tephritoidea</taxon>
        <taxon>Tephritidae</taxon>
        <taxon>Bactrocera</taxon>
        <taxon>Bactrocera</taxon>
    </lineage>
</organism>